<organism>
    <name type="scientific">Physcomitrium patens</name>
    <name type="common">Spreading-leaved earth moss</name>
    <name type="synonym">Physcomitrella patens</name>
    <dbReference type="NCBI Taxonomy" id="3218"/>
    <lineage>
        <taxon>Eukaryota</taxon>
        <taxon>Viridiplantae</taxon>
        <taxon>Streptophyta</taxon>
        <taxon>Embryophyta</taxon>
        <taxon>Bryophyta</taxon>
        <taxon>Bryophytina</taxon>
        <taxon>Bryopsida</taxon>
        <taxon>Funariidae</taxon>
        <taxon>Funariales</taxon>
        <taxon>Funariaceae</taxon>
        <taxon>Physcomitrium</taxon>
    </lineage>
</organism>
<evidence type="ECO:0000256" key="1">
    <source>
        <dbReference type="SAM" id="Phobius"/>
    </source>
</evidence>
<keyword evidence="1" id="KW-0472">Membrane</keyword>
<sequence>SLSAILAGAAGVAGIAEASGLRIGAAVFADDRLAAVFIGLLLDDLQRNGHFVAAGKMLLHQNVERLHIRAQIAAGPGFAGVLDELVHQIAIGRNVNLLNRRSELADAHGDRLLQLARELVVVVDREIRIVGCDKLAVVPLVAAGLMVVNALHPAAVVLLADDLAAAADRMGGCAVEHDPDIGVLVGQHDDGLSDPVEAGDVAGELRAVFEEAVMVLGGIGAERSVHPASLHFGIVLLAGAVILVAVLDMLLVAAASEQQG</sequence>
<keyword evidence="1" id="KW-1133">Transmembrane helix</keyword>
<gene>
    <name evidence="2" type="ORF">PHYPADRAFT_104357</name>
</gene>
<feature type="non-terminal residue" evidence="2">
    <location>
        <position position="1"/>
    </location>
</feature>
<evidence type="ECO:0000313" key="2">
    <source>
        <dbReference type="EMBL" id="EDQ48059.1"/>
    </source>
</evidence>
<reference evidence="2" key="1">
    <citation type="journal article" date="2008" name="Science">
        <title>The Physcomitrella genome reveals evolutionary insights into the conquest of land by plants.</title>
        <authorList>
            <person name="Rensing S."/>
            <person name="Lang D."/>
            <person name="Zimmer A."/>
            <person name="Terry A."/>
            <person name="Salamov A."/>
            <person name="Shapiro H."/>
            <person name="Nishiyama T."/>
            <person name="Perroud P.-F."/>
            <person name="Lindquist E."/>
            <person name="Kamisugi Y."/>
            <person name="Tanahashi T."/>
            <person name="Sakakibara K."/>
            <person name="Fujita T."/>
            <person name="Oishi K."/>
            <person name="Shin-I T."/>
            <person name="Kuroki Y."/>
            <person name="Toyoda A."/>
            <person name="Suzuki Y."/>
            <person name="Hashimoto A."/>
            <person name="Yamaguchi K."/>
            <person name="Sugano A."/>
            <person name="Kohara Y."/>
            <person name="Fujiyama A."/>
            <person name="Anterola A."/>
            <person name="Aoki S."/>
            <person name="Ashton N."/>
            <person name="Barbazuk W.B."/>
            <person name="Barker E."/>
            <person name="Bennetzen J."/>
            <person name="Bezanilla M."/>
            <person name="Blankenship R."/>
            <person name="Cho S.H."/>
            <person name="Dutcher S."/>
            <person name="Estelle M."/>
            <person name="Fawcett J.A."/>
            <person name="Gundlach H."/>
            <person name="Hanada K."/>
            <person name="Heyl A."/>
            <person name="Hicks K.A."/>
            <person name="Hugh J."/>
            <person name="Lohr M."/>
            <person name="Mayer K."/>
            <person name="Melkozernov A."/>
            <person name="Murata T."/>
            <person name="Nelson D."/>
            <person name="Pils B."/>
            <person name="Prigge M."/>
            <person name="Reiss B."/>
            <person name="Renner T."/>
            <person name="Rombauts S."/>
            <person name="Rushton P."/>
            <person name="Sanderfoot A."/>
            <person name="Schween G."/>
            <person name="Shiu S.-H."/>
            <person name="Stueber K."/>
            <person name="Theodoulou F.L."/>
            <person name="Tu H."/>
            <person name="Van de Peer Y."/>
            <person name="Verrier P.J."/>
            <person name="Waters E."/>
            <person name="Wood A."/>
            <person name="Yang L."/>
            <person name="Cove D."/>
            <person name="Cuming A."/>
            <person name="Hasebe M."/>
            <person name="Lucas S."/>
            <person name="Mishler D.B."/>
            <person name="Reski R."/>
            <person name="Grigoriev I."/>
            <person name="Quatrano R.S."/>
            <person name="Boore J.L."/>
        </authorList>
    </citation>
    <scope>NUCLEOTIDE SEQUENCE [LARGE SCALE GENOMIC DNA]</scope>
</reference>
<name>A9U8E4_PHYPA</name>
<dbReference type="AlphaFoldDB" id="A9U8E4"/>
<proteinExistence type="predicted"/>
<keyword evidence="1" id="KW-0812">Transmembrane</keyword>
<feature type="transmembrane region" description="Helical" evidence="1">
    <location>
        <begin position="232"/>
        <end position="255"/>
    </location>
</feature>
<dbReference type="EMBL" id="DS546974">
    <property type="protein sequence ID" value="EDQ48059.1"/>
    <property type="molecule type" value="Genomic_DNA"/>
</dbReference>
<accession>A9U8E4</accession>
<protein>
    <submittedName>
        <fullName evidence="2">Predicted protein</fullName>
    </submittedName>
</protein>